<evidence type="ECO:0000313" key="1">
    <source>
        <dbReference type="EMBL" id="VWC48883.1"/>
    </source>
</evidence>
<protein>
    <submittedName>
        <fullName evidence="1">Uncharacterized protein</fullName>
    </submittedName>
</protein>
<dbReference type="GO" id="GO:0003677">
    <property type="term" value="F:DNA binding"/>
    <property type="evidence" value="ECO:0007669"/>
    <property type="project" value="InterPro"/>
</dbReference>
<proteinExistence type="predicted"/>
<dbReference type="Proteomes" id="UP000494174">
    <property type="component" value="Unassembled WGS sequence"/>
</dbReference>
<accession>A0A6P2SRP5</accession>
<dbReference type="GO" id="GO:0009307">
    <property type="term" value="P:DNA restriction-modification system"/>
    <property type="evidence" value="ECO:0007669"/>
    <property type="project" value="InterPro"/>
</dbReference>
<dbReference type="GO" id="GO:0009036">
    <property type="term" value="F:type II site-specific deoxyribonuclease activity"/>
    <property type="evidence" value="ECO:0007669"/>
    <property type="project" value="InterPro"/>
</dbReference>
<dbReference type="AlphaFoldDB" id="A0A6P2SRP5"/>
<sequence length="348" mass="39362">MISKNRSAYFNEPVKPKIWSEAEIWDDAGKSKSELVARRNKQMQSELDVLAGRYPNNVAAVRAALDCLESCRLKKFDSGFCREALGKLLSHDKSLLKQKALCYLAYPPISRDDLEAMAKIASYTKKTVIAKSNNEDVDELLDLDAAKRIIEVVNGCLDVVRFPWLVDHEGYASQDTEELESARQFAIRSTALLMSTRQTESKRRSNEKKELESQVEAILTQLAFSKIPTKRLEASGDVHDAFERGQYMKECTVSKENTDYLIRLWDGRFLFIECKASNSEINSRKRLNKEVVKVAQKLTNVIGVSSLGACAMRGIFKPDYVSQAQSQGVFIFWAHNLIPLSDFINSAR</sequence>
<dbReference type="InterPro" id="IPR019072">
    <property type="entry name" value="Restrct_endonuc_II_XamI"/>
</dbReference>
<dbReference type="RefSeq" id="WP_174974630.1">
    <property type="nucleotide sequence ID" value="NZ_CABVPU010000062.1"/>
</dbReference>
<dbReference type="EMBL" id="CABVPU010000062">
    <property type="protein sequence ID" value="VWC48883.1"/>
    <property type="molecule type" value="Genomic_DNA"/>
</dbReference>
<organism evidence="1 2">
    <name type="scientific">Burkholderia lata (strain ATCC 17760 / DSM 23089 / LMG 22485 / NCIMB 9086 / R18194 / 383)</name>
    <dbReference type="NCBI Taxonomy" id="482957"/>
    <lineage>
        <taxon>Bacteria</taxon>
        <taxon>Pseudomonadati</taxon>
        <taxon>Pseudomonadota</taxon>
        <taxon>Betaproteobacteria</taxon>
        <taxon>Burkholderiales</taxon>
        <taxon>Burkholderiaceae</taxon>
        <taxon>Burkholderia</taxon>
        <taxon>Burkholderia cepacia complex</taxon>
    </lineage>
</organism>
<reference evidence="1 2" key="1">
    <citation type="submission" date="2019-09" db="EMBL/GenBank/DDBJ databases">
        <authorList>
            <person name="Depoorter E."/>
        </authorList>
    </citation>
    <scope>NUCLEOTIDE SEQUENCE [LARGE SCALE GENOMIC DNA]</scope>
    <source>
        <strain evidence="1">R-15945</strain>
    </source>
</reference>
<gene>
    <name evidence="1" type="ORF">BLA15945_07715</name>
</gene>
<name>A0A6P2SRP5_BURL3</name>
<evidence type="ECO:0000313" key="2">
    <source>
        <dbReference type="Proteomes" id="UP000494174"/>
    </source>
</evidence>
<dbReference type="Pfam" id="PF09572">
    <property type="entry name" value="RE_XamI"/>
    <property type="match status" value="1"/>
</dbReference>